<dbReference type="OrthoDB" id="5100108at2759"/>
<evidence type="ECO:0000259" key="2">
    <source>
        <dbReference type="Pfam" id="PF01425"/>
    </source>
</evidence>
<dbReference type="InterPro" id="IPR023631">
    <property type="entry name" value="Amidase_dom"/>
</dbReference>
<gene>
    <name evidence="3" type="ORF">FOXG_07127</name>
</gene>
<dbReference type="InterPro" id="IPR000120">
    <property type="entry name" value="Amidase"/>
</dbReference>
<name>A0A0J9V6B8_FUSO4</name>
<dbReference type="InterPro" id="IPR036928">
    <property type="entry name" value="AS_sf"/>
</dbReference>
<dbReference type="GO" id="GO:0003824">
    <property type="term" value="F:catalytic activity"/>
    <property type="evidence" value="ECO:0007669"/>
    <property type="project" value="InterPro"/>
</dbReference>
<organism evidence="3 4">
    <name type="scientific">Fusarium oxysporum f. sp. lycopersici (strain 4287 / CBS 123668 / FGSC 9935 / NRRL 34936)</name>
    <name type="common">Fusarium vascular wilt of tomato</name>
    <dbReference type="NCBI Taxonomy" id="426428"/>
    <lineage>
        <taxon>Eukaryota</taxon>
        <taxon>Fungi</taxon>
        <taxon>Dikarya</taxon>
        <taxon>Ascomycota</taxon>
        <taxon>Pezizomycotina</taxon>
        <taxon>Sordariomycetes</taxon>
        <taxon>Hypocreomycetidae</taxon>
        <taxon>Hypocreales</taxon>
        <taxon>Nectriaceae</taxon>
        <taxon>Fusarium</taxon>
        <taxon>Fusarium oxysporum species complex</taxon>
    </lineage>
</organism>
<feature type="compositionally biased region" description="Polar residues" evidence="1">
    <location>
        <begin position="45"/>
        <end position="54"/>
    </location>
</feature>
<feature type="domain" description="Amidase" evidence="2">
    <location>
        <begin position="4"/>
        <end position="153"/>
    </location>
</feature>
<proteinExistence type="predicted"/>
<dbReference type="Gene3D" id="3.90.1300.10">
    <property type="entry name" value="Amidase signature (AS) domain"/>
    <property type="match status" value="1"/>
</dbReference>
<protein>
    <recommendedName>
        <fullName evidence="2">Amidase domain-containing protein</fullName>
    </recommendedName>
</protein>
<reference evidence="3" key="1">
    <citation type="submission" date="2007-04" db="EMBL/GenBank/DDBJ databases">
        <authorList>
            <consortium name="The Broad Institute Genome Sequencing Platform"/>
            <person name="Birren B."/>
            <person name="Lander E."/>
            <person name="Galagan J."/>
            <person name="Nusbaum C."/>
            <person name="Devon K."/>
            <person name="Ma L.-J."/>
            <person name="Jaffe D."/>
            <person name="Butler J."/>
            <person name="Alvarez P."/>
            <person name="Gnerre S."/>
            <person name="Grabherr M."/>
            <person name="Kleber M."/>
            <person name="Mauceli E."/>
            <person name="Brockman W."/>
            <person name="MacCallum I.A."/>
            <person name="Young S."/>
            <person name="LaButti K."/>
            <person name="DeCaprio D."/>
            <person name="Crawford M."/>
            <person name="Koehrsen M."/>
            <person name="Engels R."/>
            <person name="Montgomery P."/>
            <person name="Pearson M."/>
            <person name="Howarth C."/>
            <person name="Larson L."/>
            <person name="White J."/>
            <person name="O'Leary S."/>
            <person name="Kodira C."/>
            <person name="Zeng Q."/>
            <person name="Yandava C."/>
            <person name="Alvarado L."/>
            <person name="Kistler C."/>
            <person name="Shim W.-B."/>
            <person name="Kang S."/>
            <person name="Woloshuk C."/>
        </authorList>
    </citation>
    <scope>NUCLEOTIDE SEQUENCE</scope>
    <source>
        <strain evidence="3">4287</strain>
    </source>
</reference>
<dbReference type="KEGG" id="fox:FOXG_07127"/>
<dbReference type="PANTHER" id="PTHR11895:SF151">
    <property type="entry name" value="GLUTAMYL-TRNA(GLN) AMIDOTRANSFERASE SUBUNIT A"/>
    <property type="match status" value="1"/>
</dbReference>
<dbReference type="VEuPathDB" id="FungiDB:FOXG_07127"/>
<feature type="region of interest" description="Disordered" evidence="1">
    <location>
        <begin position="42"/>
        <end position="68"/>
    </location>
</feature>
<dbReference type="EMBL" id="DS231704">
    <property type="protein sequence ID" value="KNB06406.1"/>
    <property type="molecule type" value="Genomic_DNA"/>
</dbReference>
<dbReference type="SUPFAM" id="SSF75304">
    <property type="entry name" value="Amidase signature (AS) enzymes"/>
    <property type="match status" value="1"/>
</dbReference>
<dbReference type="Proteomes" id="UP000009097">
    <property type="component" value="Unassembled WGS sequence"/>
</dbReference>
<dbReference type="RefSeq" id="XP_018244451.1">
    <property type="nucleotide sequence ID" value="XM_018385763.1"/>
</dbReference>
<accession>A0A0J9V6B8</accession>
<reference evidence="3" key="2">
    <citation type="journal article" date="2010" name="Nature">
        <title>Comparative genomics reveals mobile pathogenicity chromosomes in Fusarium.</title>
        <authorList>
            <person name="Ma L.J."/>
            <person name="van der Does H.C."/>
            <person name="Borkovich K.A."/>
            <person name="Coleman J.J."/>
            <person name="Daboussi M.J."/>
            <person name="Di Pietro A."/>
            <person name="Dufresne M."/>
            <person name="Freitag M."/>
            <person name="Grabherr M."/>
            <person name="Henrissat B."/>
            <person name="Houterman P.M."/>
            <person name="Kang S."/>
            <person name="Shim W.B."/>
            <person name="Woloshuk C."/>
            <person name="Xie X."/>
            <person name="Xu J.R."/>
            <person name="Antoniw J."/>
            <person name="Baker S.E."/>
            <person name="Bluhm B.H."/>
            <person name="Breakspear A."/>
            <person name="Brown D.W."/>
            <person name="Butchko R.A."/>
            <person name="Chapman S."/>
            <person name="Coulson R."/>
            <person name="Coutinho P.M."/>
            <person name="Danchin E.G."/>
            <person name="Diener A."/>
            <person name="Gale L.R."/>
            <person name="Gardiner D.M."/>
            <person name="Goff S."/>
            <person name="Hammond-Kosack K.E."/>
            <person name="Hilburn K."/>
            <person name="Hua-Van A."/>
            <person name="Jonkers W."/>
            <person name="Kazan K."/>
            <person name="Kodira C.D."/>
            <person name="Koehrsen M."/>
            <person name="Kumar L."/>
            <person name="Lee Y.H."/>
            <person name="Li L."/>
            <person name="Manners J.M."/>
            <person name="Miranda-Saavedra D."/>
            <person name="Mukherjee M."/>
            <person name="Park G."/>
            <person name="Park J."/>
            <person name="Park S.Y."/>
            <person name="Proctor R.H."/>
            <person name="Regev A."/>
            <person name="Ruiz-Roldan M.C."/>
            <person name="Sain D."/>
            <person name="Sakthikumar S."/>
            <person name="Sykes S."/>
            <person name="Schwartz D.C."/>
            <person name="Turgeon B.G."/>
            <person name="Wapinski I."/>
            <person name="Yoder O."/>
            <person name="Young S."/>
            <person name="Zeng Q."/>
            <person name="Zhou S."/>
            <person name="Galagan J."/>
            <person name="Cuomo C.A."/>
            <person name="Kistler H.C."/>
            <person name="Rep M."/>
        </authorList>
    </citation>
    <scope>NUCLEOTIDE SEQUENCE [LARGE SCALE GENOMIC DNA]</scope>
    <source>
        <strain evidence="3">4287</strain>
    </source>
</reference>
<evidence type="ECO:0000313" key="3">
    <source>
        <dbReference type="EMBL" id="KNB06406.1"/>
    </source>
</evidence>
<dbReference type="AlphaFoldDB" id="A0A0J9V6B8"/>
<dbReference type="GeneID" id="28948877"/>
<dbReference type="PANTHER" id="PTHR11895">
    <property type="entry name" value="TRANSAMIDASE"/>
    <property type="match status" value="1"/>
</dbReference>
<evidence type="ECO:0000256" key="1">
    <source>
        <dbReference type="SAM" id="MobiDB-lite"/>
    </source>
</evidence>
<dbReference type="Pfam" id="PF01425">
    <property type="entry name" value="Amidase"/>
    <property type="match status" value="1"/>
</dbReference>
<evidence type="ECO:0000313" key="4">
    <source>
        <dbReference type="Proteomes" id="UP000009097"/>
    </source>
</evidence>
<sequence>MPTQQRSPIYKDYQPGSDSSAVAILRAAGALIFGKTTTTEFTVTNSGPETTNPHDANRTSSGSSSGSAAAVPDLQIPLSLGAQTGGSIIRLASFTGVFAIKPTFDAIFIKGQKAFALTFDTFGFFECSVKDLGPLADILALKDNEPSKEIPLADFSVAVVRTPINNIKVEQVSFPSEFSDADKLKRIQKVITLGKAQKFAPLEYRPNKTKLAAEIRAIIENTVNITNEANTEVTDKYSRMRKSINNLAKRYTVVLTTSAVDKAPLGLDDMGRVTFNTLWTGFQMPIVNIPAFMGENSMPIGISLVGPRYRDQQPLMTSKIISKILMTKSGWKI</sequence>